<dbReference type="SUPFAM" id="SSF49503">
    <property type="entry name" value="Cupredoxins"/>
    <property type="match status" value="1"/>
</dbReference>
<feature type="region of interest" description="Disordered" evidence="1">
    <location>
        <begin position="128"/>
        <end position="147"/>
    </location>
</feature>
<evidence type="ECO:0000256" key="1">
    <source>
        <dbReference type="SAM" id="MobiDB-lite"/>
    </source>
</evidence>
<feature type="domain" description="YHYH" evidence="2">
    <location>
        <begin position="672"/>
        <end position="733"/>
    </location>
</feature>
<sequence length="1381" mass="149352">MARTVPGSGAVIEPIFDEIFGVRAVKVIKGGSGYDPSDPPRLTVDGCGTPDEDALLYPIIDADAGRITHVRVLEKGRGYDPLRLQIIPEQETPNVINSFDINRIWQRHPNSLTSGIFDGVNDRLRIQSDNHPKPTWTQSESAPGGGPLVDRTFDQTFIYRGGKDVPNPAAREEQTDKVVGILSNGGLLHTPEWGQDAGAPVGFSIDSVKYSYIKNNDVYDAVVENNIKYYQSSKSIEEFKLLNGVFEWGKIRQYTWNVKVEYGNILLSVTNVDETLGSIEVGRIVDEVGGNARGEISKVVRDGNGDVIRIYLRDVVPTATFSITDLCLGSNGFTFAISAEPISLNVYYIDFGQDALRFGPFVPGQYYFAPENITVRANDLITFNQVDSSNQEGIGHPIRFSTTQDGPLNLGTLYYNSTGADAAPSADYENEFQPLFIMNGSETNRIYYHCAYHRYMSGYAGDEGYITLDSTSDTTPLQNNYYILDYYQSDANDASTIDYSRHVDGHSKVIGMSFDGYPIYGPYGYNSGGSAVRMTSSYRLKTTTELAGARPEVITASTVTYAVTVSNNEYLFDGSRPSFLNLKRGKTYIFNCDDASVDSDTFLISETEDSWHSTGDNSNIGDVSYVYGLGVTYVIDGSSVTYSQYLSQFASATTRELRIELRADAPRILYSFSYALSNRGVRSVQDGYILGDLVQDFIYDSSVGTLDEFNGKFAVTPEYPNGTYGYFMTEDSNGDPVYPYAIGPKFYSAPLFENDVVPDLVSQFPTGAEGKVVLDENGQVSYVKMTRQGDGFFGSAKAKILGGEGTGATGSAIVQTITGLSLLNNGRDYATPPTLIFEGGGGGQGAQGAAEIDVAGKIASINIVNPGEFYQEPPYILITGGGGLGAKAVADINQGEITGITVTESGKGYTSQPNIIFTKLVNLKRKSRARQAFNSYQIYLTGLIADVTASDSEIYVSSTDAYPGSGSFIVNNETVSYTSKSRSKFSGLTRGVNFNYDQRVILDDTQNDSQGVSTYDFNVGDRVIRRIENANNKIAKVYDWNPNTRELLVTFEVDELAFIDGGIPSTEDAIVQFDAGVSNSTTSAFQPHVIETVTGSTISLLTNPISTLVDRAFQDDDEQDGAGDGIPDLVNTGTDYESQINLDGGIYDSLYGIEETQGGQNTTLFQVGDNVKDASIPFKYATVSSAGGLSEGVEHISIANIYLESGNGQNYSVNEVVTGDISGVQGTVVSWNSVTGLLQVKDIVRFNTTNINVGISGYLYEFSEKGTIVDFFVQDAGTNYTGTPTVAIENIGDIAATATVNMTSAGDQVESLTITNGGYGIEQTVDGTYNTHPTVTFTNAGGDSTGSGAVAYAILGGEKVNGNAGASYRIKRIEYSTIVRS</sequence>
<feature type="domain" description="YHYH" evidence="2">
    <location>
        <begin position="505"/>
        <end position="551"/>
    </location>
</feature>
<dbReference type="Pfam" id="PF14240">
    <property type="entry name" value="YHYH"/>
    <property type="match status" value="2"/>
</dbReference>
<evidence type="ECO:0000313" key="4">
    <source>
        <dbReference type="Proteomes" id="UP000185396"/>
    </source>
</evidence>
<dbReference type="InterPro" id="IPR008972">
    <property type="entry name" value="Cupredoxin"/>
</dbReference>
<organism evidence="3 4">
    <name type="scientific">Synechococcus phage ACG-2014a</name>
    <dbReference type="NCBI Taxonomy" id="1493507"/>
    <lineage>
        <taxon>Viruses</taxon>
        <taxon>Duplodnaviria</taxon>
        <taxon>Heunggongvirae</taxon>
        <taxon>Uroviricota</taxon>
        <taxon>Caudoviricetes</taxon>
        <taxon>Pantevenvirales</taxon>
        <taxon>Kyanoviridae</taxon>
        <taxon>Acionnavirus</taxon>
        <taxon>Acionnavirus monteraybay</taxon>
    </lineage>
</organism>
<reference evidence="3 4" key="1">
    <citation type="submission" date="2013-12" db="EMBL/GenBank/DDBJ databases">
        <title>Ecological redundancy of diverse viral populations within a natural community.</title>
        <authorList>
            <person name="Gregory A.C."/>
            <person name="LaButti K."/>
            <person name="Copeland A."/>
            <person name="Woyke T."/>
            <person name="Sullivan M.B."/>
        </authorList>
    </citation>
    <scope>NUCLEOTIDE SEQUENCE [LARGE SCALE GENOMIC DNA]</scope>
    <source>
        <strain evidence="3">Syn7803C42</strain>
    </source>
</reference>
<evidence type="ECO:0000259" key="2">
    <source>
        <dbReference type="Pfam" id="PF14240"/>
    </source>
</evidence>
<dbReference type="Proteomes" id="UP000185396">
    <property type="component" value="Segment"/>
</dbReference>
<dbReference type="EMBL" id="KJ019026">
    <property type="protein sequence ID" value="AIX14264.1"/>
    <property type="molecule type" value="Genomic_DNA"/>
</dbReference>
<gene>
    <name evidence="3" type="ORF">Syn7803C42_79</name>
</gene>
<proteinExistence type="predicted"/>
<accession>A0A0E3ENA2</accession>
<dbReference type="InterPro" id="IPR025924">
    <property type="entry name" value="YHYH_dom"/>
</dbReference>
<name>A0A0E3ENA2_9CAUD</name>
<evidence type="ECO:0000313" key="3">
    <source>
        <dbReference type="EMBL" id="AIX14264.1"/>
    </source>
</evidence>
<protein>
    <recommendedName>
        <fullName evidence="2">YHYH domain-containing protein</fullName>
    </recommendedName>
</protein>